<dbReference type="Proteomes" id="UP000288805">
    <property type="component" value="Unassembled WGS sequence"/>
</dbReference>
<dbReference type="SMART" id="SM00504">
    <property type="entry name" value="Ubox"/>
    <property type="match status" value="1"/>
</dbReference>
<dbReference type="InterPro" id="IPR013083">
    <property type="entry name" value="Znf_RING/FYVE/PHD"/>
</dbReference>
<dbReference type="EMBL" id="QGNW01000396">
    <property type="protein sequence ID" value="RVW73230.1"/>
    <property type="molecule type" value="Genomic_DNA"/>
</dbReference>
<name>A0A438GLY8_VITVI</name>
<dbReference type="PROSITE" id="PS51698">
    <property type="entry name" value="U_BOX"/>
    <property type="match status" value="1"/>
</dbReference>
<dbReference type="InterPro" id="IPR045185">
    <property type="entry name" value="PUB22/23/24-like"/>
</dbReference>
<dbReference type="Gene3D" id="3.30.40.10">
    <property type="entry name" value="Zinc/RING finger domain, C3HC4 (zinc finger)"/>
    <property type="match status" value="1"/>
</dbReference>
<gene>
    <name evidence="5" type="primary">PUB23_0</name>
    <name evidence="5" type="ORF">CK203_059171</name>
</gene>
<evidence type="ECO:0000259" key="4">
    <source>
        <dbReference type="PROSITE" id="PS51698"/>
    </source>
</evidence>
<comment type="catalytic activity">
    <reaction evidence="3">
        <text>S-ubiquitinyl-[E2 ubiquitin-conjugating enzyme]-L-cysteine + [acceptor protein]-L-lysine = [E2 ubiquitin-conjugating enzyme]-L-cysteine + N(6)-ubiquitinyl-[acceptor protein]-L-lysine.</text>
        <dbReference type="EC" id="2.3.2.27"/>
    </reaction>
</comment>
<reference evidence="5 6" key="1">
    <citation type="journal article" date="2018" name="PLoS Genet.">
        <title>Population sequencing reveals clonal diversity and ancestral inbreeding in the grapevine cultivar Chardonnay.</title>
        <authorList>
            <person name="Roach M.J."/>
            <person name="Johnson D.L."/>
            <person name="Bohlmann J."/>
            <person name="van Vuuren H.J."/>
            <person name="Jones S.J."/>
            <person name="Pretorius I.S."/>
            <person name="Schmidt S.A."/>
            <person name="Borneman A.R."/>
        </authorList>
    </citation>
    <scope>NUCLEOTIDE SEQUENCE [LARGE SCALE GENOMIC DNA]</scope>
    <source>
        <strain evidence="6">cv. Chardonnay</strain>
        <tissue evidence="5">Leaf</tissue>
    </source>
</reference>
<keyword evidence="2 3" id="KW-0808">Transferase</keyword>
<dbReference type="GO" id="GO:0016567">
    <property type="term" value="P:protein ubiquitination"/>
    <property type="evidence" value="ECO:0007669"/>
    <property type="project" value="UniProtKB-UniRule"/>
</dbReference>
<keyword evidence="3" id="KW-0833">Ubl conjugation pathway</keyword>
<sequence>MFLHFSLCPISLEIMKDPVTVSTGITYDRESIEKWLFSGKNNTCPATKQSVFRRPKIPINKIQIVKLLNDAKSPQLQMKCIGKLRALAAESDANKRCIESAGAVEFLASIVSKANFTHSKRNQIKG</sequence>
<dbReference type="Pfam" id="PF04564">
    <property type="entry name" value="U-box"/>
    <property type="match status" value="1"/>
</dbReference>
<comment type="caution">
    <text evidence="5">The sequence shown here is derived from an EMBL/GenBank/DDBJ whole genome shotgun (WGS) entry which is preliminary data.</text>
</comment>
<dbReference type="Gene3D" id="1.25.10.10">
    <property type="entry name" value="Leucine-rich Repeat Variant"/>
    <property type="match status" value="1"/>
</dbReference>
<dbReference type="PANTHER" id="PTHR22849">
    <property type="entry name" value="WDSAM1 PROTEIN"/>
    <property type="match status" value="1"/>
</dbReference>
<evidence type="ECO:0000256" key="1">
    <source>
        <dbReference type="ARBA" id="ARBA00004906"/>
    </source>
</evidence>
<protein>
    <recommendedName>
        <fullName evidence="3 4">U-box domain-containing protein</fullName>
        <ecNumber evidence="3">2.3.2.27</ecNumber>
    </recommendedName>
    <alternativeName>
        <fullName evidence="3">RING-type E3 ubiquitin transferase PUB</fullName>
    </alternativeName>
</protein>
<dbReference type="CDD" id="cd16664">
    <property type="entry name" value="RING-Ubox_PUB"/>
    <property type="match status" value="1"/>
</dbReference>
<dbReference type="AlphaFoldDB" id="A0A438GLY8"/>
<feature type="domain" description="U-box" evidence="4">
    <location>
        <begin position="1"/>
        <end position="74"/>
    </location>
</feature>
<evidence type="ECO:0000313" key="5">
    <source>
        <dbReference type="EMBL" id="RVW73230.1"/>
    </source>
</evidence>
<dbReference type="SUPFAM" id="SSF57850">
    <property type="entry name" value="RING/U-box"/>
    <property type="match status" value="1"/>
</dbReference>
<dbReference type="UniPathway" id="UPA00143"/>
<dbReference type="InterPro" id="IPR011989">
    <property type="entry name" value="ARM-like"/>
</dbReference>
<dbReference type="PANTHER" id="PTHR22849:SF132">
    <property type="entry name" value="E3 UBIQUITIN-PROTEIN LIGASE PUB23"/>
    <property type="match status" value="1"/>
</dbReference>
<dbReference type="InterPro" id="IPR045210">
    <property type="entry name" value="RING-Ubox_PUB"/>
</dbReference>
<dbReference type="GO" id="GO:0061630">
    <property type="term" value="F:ubiquitin protein ligase activity"/>
    <property type="evidence" value="ECO:0007669"/>
    <property type="project" value="UniProtKB-UniRule"/>
</dbReference>
<accession>A0A438GLY8</accession>
<proteinExistence type="predicted"/>
<evidence type="ECO:0000256" key="3">
    <source>
        <dbReference type="RuleBase" id="RU369093"/>
    </source>
</evidence>
<dbReference type="EC" id="2.3.2.27" evidence="3"/>
<comment type="pathway">
    <text evidence="1 3">Protein modification; protein ubiquitination.</text>
</comment>
<organism evidence="5 6">
    <name type="scientific">Vitis vinifera</name>
    <name type="common">Grape</name>
    <dbReference type="NCBI Taxonomy" id="29760"/>
    <lineage>
        <taxon>Eukaryota</taxon>
        <taxon>Viridiplantae</taxon>
        <taxon>Streptophyta</taxon>
        <taxon>Embryophyta</taxon>
        <taxon>Tracheophyta</taxon>
        <taxon>Spermatophyta</taxon>
        <taxon>Magnoliopsida</taxon>
        <taxon>eudicotyledons</taxon>
        <taxon>Gunneridae</taxon>
        <taxon>Pentapetalae</taxon>
        <taxon>rosids</taxon>
        <taxon>Vitales</taxon>
        <taxon>Vitaceae</taxon>
        <taxon>Viteae</taxon>
        <taxon>Vitis</taxon>
    </lineage>
</organism>
<evidence type="ECO:0000256" key="2">
    <source>
        <dbReference type="ARBA" id="ARBA00022679"/>
    </source>
</evidence>
<evidence type="ECO:0000313" key="6">
    <source>
        <dbReference type="Proteomes" id="UP000288805"/>
    </source>
</evidence>
<comment type="function">
    <text evidence="3">Functions as an E3 ubiquitin ligase.</text>
</comment>
<dbReference type="InterPro" id="IPR003613">
    <property type="entry name" value="Ubox_domain"/>
</dbReference>